<evidence type="ECO:0000259" key="4">
    <source>
        <dbReference type="Pfam" id="PF13439"/>
    </source>
</evidence>
<keyword evidence="6" id="KW-1185">Reference proteome</keyword>
<organism evidence="5 6">
    <name type="scientific">Frondihabitans cladoniiphilus</name>
    <dbReference type="NCBI Taxonomy" id="715785"/>
    <lineage>
        <taxon>Bacteria</taxon>
        <taxon>Bacillati</taxon>
        <taxon>Actinomycetota</taxon>
        <taxon>Actinomycetes</taxon>
        <taxon>Micrococcales</taxon>
        <taxon>Microbacteriaceae</taxon>
        <taxon>Frondihabitans</taxon>
    </lineage>
</organism>
<feature type="domain" description="Glycosyltransferase subfamily 4-like N-terminal" evidence="4">
    <location>
        <begin position="17"/>
        <end position="178"/>
    </location>
</feature>
<evidence type="ECO:0000313" key="5">
    <source>
        <dbReference type="EMBL" id="GAA4686743.1"/>
    </source>
</evidence>
<accession>A0ABP8WDX7</accession>
<dbReference type="EMBL" id="BAABLM010000012">
    <property type="protein sequence ID" value="GAA4686743.1"/>
    <property type="molecule type" value="Genomic_DNA"/>
</dbReference>
<dbReference type="Proteomes" id="UP001501295">
    <property type="component" value="Unassembled WGS sequence"/>
</dbReference>
<dbReference type="PANTHER" id="PTHR46401">
    <property type="entry name" value="GLYCOSYLTRANSFERASE WBBK-RELATED"/>
    <property type="match status" value="1"/>
</dbReference>
<dbReference type="RefSeq" id="WP_345377418.1">
    <property type="nucleotide sequence ID" value="NZ_BAABLM010000012.1"/>
</dbReference>
<dbReference type="Gene3D" id="3.40.50.2000">
    <property type="entry name" value="Glycogen Phosphorylase B"/>
    <property type="match status" value="2"/>
</dbReference>
<reference evidence="6" key="1">
    <citation type="journal article" date="2019" name="Int. J. Syst. Evol. Microbiol.">
        <title>The Global Catalogue of Microorganisms (GCM) 10K type strain sequencing project: providing services to taxonomists for standard genome sequencing and annotation.</title>
        <authorList>
            <consortium name="The Broad Institute Genomics Platform"/>
            <consortium name="The Broad Institute Genome Sequencing Center for Infectious Disease"/>
            <person name="Wu L."/>
            <person name="Ma J."/>
        </authorList>
    </citation>
    <scope>NUCLEOTIDE SEQUENCE [LARGE SCALE GENOMIC DNA]</scope>
    <source>
        <strain evidence="6">JCM 18956</strain>
    </source>
</reference>
<dbReference type="Pfam" id="PF00534">
    <property type="entry name" value="Glycos_transf_1"/>
    <property type="match status" value="1"/>
</dbReference>
<evidence type="ECO:0000313" key="6">
    <source>
        <dbReference type="Proteomes" id="UP001501295"/>
    </source>
</evidence>
<keyword evidence="2" id="KW-0808">Transferase</keyword>
<dbReference type="PANTHER" id="PTHR46401:SF2">
    <property type="entry name" value="GLYCOSYLTRANSFERASE WBBK-RELATED"/>
    <property type="match status" value="1"/>
</dbReference>
<dbReference type="InterPro" id="IPR001296">
    <property type="entry name" value="Glyco_trans_1"/>
</dbReference>
<dbReference type="SUPFAM" id="SSF53756">
    <property type="entry name" value="UDP-Glycosyltransferase/glycogen phosphorylase"/>
    <property type="match status" value="1"/>
</dbReference>
<sequence>MSLKVLVDATSIPAHAGGVGRYLLDLIPALAARDDVEVIIAAQERDADMWAQRAPRATLAIVPRRARSVRGRLLWEQFGLSGLARRHGVDVVHAPHYTMPVFARGPVVVTLHDATFFSHPHLHSRLKRVFFRFWTRWSVRHAAVCVAPSAATLDEVRRATRNRLEGAVVAYHGIDTDRFRPASTAAIANAAAAFTGRGPYVAFVGTIEPRKNLVPLIRGFLDAIDEERLAGWRLLVAGGAGWDEEAVALLRSDSLPPSVQWVGFLEDETLPGFLSGADLVAYPSEGEGFGLPVLEAMACGSAVLTTARLALPEVGGDVAYYGEPTRTALAHDLRRILLDRRGRHDRAAAGPERAGSFTWQRSAAEHMVAYRAAAESGKGRS</sequence>
<proteinExistence type="predicted"/>
<name>A0ABP8WDX7_9MICO</name>
<feature type="domain" description="Glycosyl transferase family 1" evidence="3">
    <location>
        <begin position="196"/>
        <end position="351"/>
    </location>
</feature>
<keyword evidence="1" id="KW-0328">Glycosyltransferase</keyword>
<evidence type="ECO:0000259" key="3">
    <source>
        <dbReference type="Pfam" id="PF00534"/>
    </source>
</evidence>
<evidence type="ECO:0000256" key="2">
    <source>
        <dbReference type="ARBA" id="ARBA00022679"/>
    </source>
</evidence>
<gene>
    <name evidence="5" type="ORF">GCM10025780_36930</name>
</gene>
<dbReference type="InterPro" id="IPR028098">
    <property type="entry name" value="Glyco_trans_4-like_N"/>
</dbReference>
<evidence type="ECO:0000256" key="1">
    <source>
        <dbReference type="ARBA" id="ARBA00022676"/>
    </source>
</evidence>
<dbReference type="Pfam" id="PF13439">
    <property type="entry name" value="Glyco_transf_4"/>
    <property type="match status" value="1"/>
</dbReference>
<comment type="caution">
    <text evidence="5">The sequence shown here is derived from an EMBL/GenBank/DDBJ whole genome shotgun (WGS) entry which is preliminary data.</text>
</comment>
<dbReference type="CDD" id="cd03809">
    <property type="entry name" value="GT4_MtfB-like"/>
    <property type="match status" value="1"/>
</dbReference>
<protein>
    <submittedName>
        <fullName evidence="5">Glycosyltransferase family 1 protein</fullName>
    </submittedName>
</protein>